<sequence length="232" mass="26260">MPLHPADFGKDVIPVLEGDIFFLDTNVIVAVLFHIDLFHNPATLFVHYLMFRSVTLITSHTVITEAMHILAKNFYSQDQLLLKGGRLSTHRANWNKVIKTEPEELAKYNQIACEKLADLLKEVEVVSGDDLDFVDAMERCVSIPLGSADAFIATTACNLMQEGVTRIVSLDRDMENVPELEVYSTEVQNAFFEADRLIEMLGQDFERFLMDAIGRERFTEKYRSGNGVQSIP</sequence>
<organism evidence="2 3">
    <name type="scientific">Tumebacillus avium</name>
    <dbReference type="NCBI Taxonomy" id="1903704"/>
    <lineage>
        <taxon>Bacteria</taxon>
        <taxon>Bacillati</taxon>
        <taxon>Bacillota</taxon>
        <taxon>Bacilli</taxon>
        <taxon>Bacillales</taxon>
        <taxon>Alicyclobacillaceae</taxon>
        <taxon>Tumebacillus</taxon>
    </lineage>
</organism>
<keyword evidence="3" id="KW-1185">Reference proteome</keyword>
<dbReference type="SUPFAM" id="SSF88723">
    <property type="entry name" value="PIN domain-like"/>
    <property type="match status" value="1"/>
</dbReference>
<dbReference type="InterPro" id="IPR029060">
    <property type="entry name" value="PIN-like_dom_sf"/>
</dbReference>
<dbReference type="RefSeq" id="WP_087457198.1">
    <property type="nucleotide sequence ID" value="NZ_CP021434.1"/>
</dbReference>
<protein>
    <recommendedName>
        <fullName evidence="1">PIN domain-containing protein</fullName>
    </recommendedName>
</protein>
<gene>
    <name evidence="2" type="ORF">CBW65_12905</name>
</gene>
<dbReference type="Gene3D" id="3.40.50.1010">
    <property type="entry name" value="5'-nuclease"/>
    <property type="match status" value="1"/>
</dbReference>
<reference evidence="3" key="1">
    <citation type="submission" date="2017-05" db="EMBL/GenBank/DDBJ databases">
        <authorList>
            <person name="Sung H."/>
        </authorList>
    </citation>
    <scope>NUCLEOTIDE SEQUENCE [LARGE SCALE GENOMIC DNA]</scope>
    <source>
        <strain evidence="3">AR23208</strain>
    </source>
</reference>
<dbReference type="EMBL" id="CP021434">
    <property type="protein sequence ID" value="ARU61829.1"/>
    <property type="molecule type" value="Genomic_DNA"/>
</dbReference>
<evidence type="ECO:0000259" key="1">
    <source>
        <dbReference type="Pfam" id="PF01850"/>
    </source>
</evidence>
<evidence type="ECO:0000313" key="3">
    <source>
        <dbReference type="Proteomes" id="UP000195437"/>
    </source>
</evidence>
<name>A0A1Y0IP93_9BACL</name>
<feature type="domain" description="PIN" evidence="1">
    <location>
        <begin position="22"/>
        <end position="179"/>
    </location>
</feature>
<dbReference type="Proteomes" id="UP000195437">
    <property type="component" value="Chromosome"/>
</dbReference>
<evidence type="ECO:0000313" key="2">
    <source>
        <dbReference type="EMBL" id="ARU61829.1"/>
    </source>
</evidence>
<proteinExistence type="predicted"/>
<dbReference type="InterPro" id="IPR002716">
    <property type="entry name" value="PIN_dom"/>
</dbReference>
<accession>A0A1Y0IP93</accession>
<dbReference type="Pfam" id="PF01850">
    <property type="entry name" value="PIN"/>
    <property type="match status" value="1"/>
</dbReference>
<dbReference type="AlphaFoldDB" id="A0A1Y0IP93"/>
<dbReference type="KEGG" id="tum:CBW65_12905"/>